<keyword evidence="1" id="KW-1133">Transmembrane helix</keyword>
<dbReference type="PROSITE" id="PS00409">
    <property type="entry name" value="PROKAR_NTER_METHYL"/>
    <property type="match status" value="1"/>
</dbReference>
<reference evidence="2 3" key="2">
    <citation type="submission" date="2016-08" db="EMBL/GenBank/DDBJ databases">
        <title>Orenia metallireducens sp. nov. strain Z6, a Novel Metal-reducing Firmicute from the Deep Subsurface.</title>
        <authorList>
            <person name="Maxim B.I."/>
            <person name="Kenneth K."/>
            <person name="Flynn T.M."/>
            <person name="Oloughlin E.J."/>
            <person name="Locke R.A."/>
            <person name="Weber J.R."/>
            <person name="Egan S.M."/>
            <person name="Mackie R.I."/>
            <person name="Cann I.K."/>
        </authorList>
    </citation>
    <scope>NUCLEOTIDE SEQUENCE [LARGE SCALE GENOMIC DNA]</scope>
    <source>
        <strain evidence="2 3">Z6</strain>
    </source>
</reference>
<reference evidence="3" key="1">
    <citation type="submission" date="2016-07" db="EMBL/GenBank/DDBJ databases">
        <authorList>
            <person name="Florea S."/>
            <person name="Webb J.S."/>
            <person name="Jaromczyk J."/>
            <person name="Schardl C.L."/>
        </authorList>
    </citation>
    <scope>NUCLEOTIDE SEQUENCE [LARGE SCALE GENOMIC DNA]</scope>
    <source>
        <strain evidence="3">Z6</strain>
    </source>
</reference>
<evidence type="ECO:0000256" key="1">
    <source>
        <dbReference type="SAM" id="Phobius"/>
    </source>
</evidence>
<dbReference type="RefSeq" id="WP_068716892.1">
    <property type="nucleotide sequence ID" value="NZ_LWDV01000008.1"/>
</dbReference>
<name>A0A1C0AAA5_9FIRM</name>
<dbReference type="AlphaFoldDB" id="A0A1C0AAA5"/>
<dbReference type="Proteomes" id="UP000093514">
    <property type="component" value="Unassembled WGS sequence"/>
</dbReference>
<dbReference type="InterPro" id="IPR012902">
    <property type="entry name" value="N_methyl_site"/>
</dbReference>
<evidence type="ECO:0008006" key="4">
    <source>
        <dbReference type="Google" id="ProtNLM"/>
    </source>
</evidence>
<dbReference type="EMBL" id="LWDV01000008">
    <property type="protein sequence ID" value="OCL27227.1"/>
    <property type="molecule type" value="Genomic_DNA"/>
</dbReference>
<gene>
    <name evidence="2" type="ORF">U472_07085</name>
</gene>
<dbReference type="InterPro" id="IPR045584">
    <property type="entry name" value="Pilin-like"/>
</dbReference>
<proteinExistence type="predicted"/>
<keyword evidence="1" id="KW-0472">Membrane</keyword>
<feature type="transmembrane region" description="Helical" evidence="1">
    <location>
        <begin position="6"/>
        <end position="29"/>
    </location>
</feature>
<keyword evidence="3" id="KW-1185">Reference proteome</keyword>
<dbReference type="OrthoDB" id="2111571at2"/>
<dbReference type="Pfam" id="PF07963">
    <property type="entry name" value="N_methyl"/>
    <property type="match status" value="1"/>
</dbReference>
<evidence type="ECO:0000313" key="2">
    <source>
        <dbReference type="EMBL" id="OCL27227.1"/>
    </source>
</evidence>
<dbReference type="SUPFAM" id="SSF54523">
    <property type="entry name" value="Pili subunits"/>
    <property type="match status" value="1"/>
</dbReference>
<keyword evidence="1" id="KW-0812">Transmembrane</keyword>
<accession>A0A1C0AAA5</accession>
<sequence>MNRGFTLIEVLIAMVILGISLSILIHGFMSINDGIERRRDYTYIASWADGKFDEIVSGIELATHGDFLYKGNLCYWKLEEDYIDEGIRGLKLIIRWKGSKGEYSYSVSRVTLNDDWE</sequence>
<comment type="caution">
    <text evidence="2">The sequence shown here is derived from an EMBL/GenBank/DDBJ whole genome shotgun (WGS) entry which is preliminary data.</text>
</comment>
<dbReference type="NCBIfam" id="TIGR02532">
    <property type="entry name" value="IV_pilin_GFxxxE"/>
    <property type="match status" value="1"/>
</dbReference>
<evidence type="ECO:0000313" key="3">
    <source>
        <dbReference type="Proteomes" id="UP000093514"/>
    </source>
</evidence>
<organism evidence="2 3">
    <name type="scientific">Orenia metallireducens</name>
    <dbReference type="NCBI Taxonomy" id="1413210"/>
    <lineage>
        <taxon>Bacteria</taxon>
        <taxon>Bacillati</taxon>
        <taxon>Bacillota</taxon>
        <taxon>Clostridia</taxon>
        <taxon>Halanaerobiales</taxon>
        <taxon>Halobacteroidaceae</taxon>
        <taxon>Orenia</taxon>
    </lineage>
</organism>
<protein>
    <recommendedName>
        <fullName evidence="4">Prepilin-type N-terminal cleavage/methylation domain-containing protein</fullName>
    </recommendedName>
</protein>